<dbReference type="Gene3D" id="3.90.78.10">
    <property type="entry name" value="UDP-N-acetylenolpyruvoylglucosamine reductase, C-terminal domain"/>
    <property type="match status" value="1"/>
</dbReference>
<keyword evidence="11 16" id="KW-0573">Peptidoglycan synthesis</keyword>
<protein>
    <recommendedName>
        <fullName evidence="16">UDP-N-acetylenolpyruvoylglucosamine reductase</fullName>
        <ecNumber evidence="16">1.3.1.98</ecNumber>
    </recommendedName>
    <alternativeName>
        <fullName evidence="16">UDP-N-acetylmuramate dehydrogenase</fullName>
    </alternativeName>
</protein>
<dbReference type="GO" id="GO:0071949">
    <property type="term" value="F:FAD binding"/>
    <property type="evidence" value="ECO:0007669"/>
    <property type="project" value="InterPro"/>
</dbReference>
<dbReference type="UniPathway" id="UPA00219"/>
<dbReference type="InterPro" id="IPR016169">
    <property type="entry name" value="FAD-bd_PCMH_sub2"/>
</dbReference>
<dbReference type="HOGENOM" id="CLU_035304_1_1_9"/>
<comment type="subcellular location">
    <subcellularLocation>
        <location evidence="3 16">Cytoplasm</location>
    </subcellularLocation>
</comment>
<dbReference type="InterPro" id="IPR006094">
    <property type="entry name" value="Oxid_FAD_bind_N"/>
</dbReference>
<evidence type="ECO:0000256" key="13">
    <source>
        <dbReference type="ARBA" id="ARBA00023306"/>
    </source>
</evidence>
<dbReference type="Gene3D" id="3.30.43.10">
    <property type="entry name" value="Uridine Diphospho-n-acetylenolpyruvylglucosamine Reductase, domain 2"/>
    <property type="match status" value="1"/>
</dbReference>
<evidence type="ECO:0000256" key="8">
    <source>
        <dbReference type="ARBA" id="ARBA00022827"/>
    </source>
</evidence>
<dbReference type="GO" id="GO:0005829">
    <property type="term" value="C:cytosol"/>
    <property type="evidence" value="ECO:0007669"/>
    <property type="project" value="TreeGrafter"/>
</dbReference>
<reference evidence="18 19" key="2">
    <citation type="journal article" date="2012" name="Stand. Genomic Sci.">
        <title>Complete Genome Sequence of Clostridium clariflavum DSM 19732.</title>
        <authorList>
            <person name="Izquierdo J.A."/>
            <person name="Goodwin L."/>
            <person name="Davenport K.W."/>
            <person name="Teshima H."/>
            <person name="Bruce D."/>
            <person name="Detter C."/>
            <person name="Tapia R."/>
            <person name="Han S."/>
            <person name="Land M."/>
            <person name="Hauser L."/>
            <person name="Jeffries C.D."/>
            <person name="Han J."/>
            <person name="Pitluck S."/>
            <person name="Nolan M."/>
            <person name="Chen A."/>
            <person name="Huntemann M."/>
            <person name="Mavromatis K."/>
            <person name="Mikhailova N."/>
            <person name="Liolios K."/>
            <person name="Woyke T."/>
            <person name="Lynd L.R."/>
        </authorList>
    </citation>
    <scope>NUCLEOTIDE SEQUENCE [LARGE SCALE GENOMIC DNA]</scope>
    <source>
        <strain evidence="19">DSM 19732 / NBRC 101661 / EBR45</strain>
    </source>
</reference>
<dbReference type="GO" id="GO:0051301">
    <property type="term" value="P:cell division"/>
    <property type="evidence" value="ECO:0007669"/>
    <property type="project" value="UniProtKB-KW"/>
</dbReference>
<evidence type="ECO:0000256" key="7">
    <source>
        <dbReference type="ARBA" id="ARBA00022630"/>
    </source>
</evidence>
<keyword evidence="8 16" id="KW-0274">FAD</keyword>
<dbReference type="GO" id="GO:0008360">
    <property type="term" value="P:regulation of cell shape"/>
    <property type="evidence" value="ECO:0007669"/>
    <property type="project" value="UniProtKB-KW"/>
</dbReference>
<dbReference type="SUPFAM" id="SSF56194">
    <property type="entry name" value="Uridine diphospho-N-Acetylenolpyruvylglucosamine reductase, MurB, C-terminal domain"/>
    <property type="match status" value="1"/>
</dbReference>
<evidence type="ECO:0000256" key="11">
    <source>
        <dbReference type="ARBA" id="ARBA00022984"/>
    </source>
</evidence>
<comment type="function">
    <text evidence="2 16">Cell wall formation.</text>
</comment>
<feature type="domain" description="FAD-binding PCMH-type" evidence="17">
    <location>
        <begin position="32"/>
        <end position="198"/>
    </location>
</feature>
<dbReference type="NCBIfam" id="TIGR00179">
    <property type="entry name" value="murB"/>
    <property type="match status" value="1"/>
</dbReference>
<proteinExistence type="inferred from homology"/>
<feature type="active site" description="Proton donor" evidence="16">
    <location>
        <position position="227"/>
    </location>
</feature>
<dbReference type="AlphaFoldDB" id="G8LY75"/>
<dbReference type="PANTHER" id="PTHR21071">
    <property type="entry name" value="UDP-N-ACETYLENOLPYRUVOYLGLUCOSAMINE REDUCTASE"/>
    <property type="match status" value="1"/>
</dbReference>
<dbReference type="eggNOG" id="COG0812">
    <property type="taxonomic scope" value="Bacteria"/>
</dbReference>
<comment type="catalytic activity">
    <reaction evidence="15 16">
        <text>UDP-N-acetyl-alpha-D-muramate + NADP(+) = UDP-N-acetyl-3-O-(1-carboxyvinyl)-alpha-D-glucosamine + NADPH + H(+)</text>
        <dbReference type="Rhea" id="RHEA:12248"/>
        <dbReference type="ChEBI" id="CHEBI:15378"/>
        <dbReference type="ChEBI" id="CHEBI:57783"/>
        <dbReference type="ChEBI" id="CHEBI:58349"/>
        <dbReference type="ChEBI" id="CHEBI:68483"/>
        <dbReference type="ChEBI" id="CHEBI:70757"/>
        <dbReference type="EC" id="1.3.1.98"/>
    </reaction>
</comment>
<dbReference type="Proteomes" id="UP000005435">
    <property type="component" value="Chromosome"/>
</dbReference>
<evidence type="ECO:0000256" key="6">
    <source>
        <dbReference type="ARBA" id="ARBA00022618"/>
    </source>
</evidence>
<keyword evidence="10 16" id="KW-0133">Cell shape</keyword>
<dbReference type="GO" id="GO:0008762">
    <property type="term" value="F:UDP-N-acetylmuramate dehydrogenase activity"/>
    <property type="evidence" value="ECO:0007669"/>
    <property type="project" value="UniProtKB-UniRule"/>
</dbReference>
<dbReference type="InterPro" id="IPR016166">
    <property type="entry name" value="FAD-bd_PCMH"/>
</dbReference>
<evidence type="ECO:0000256" key="12">
    <source>
        <dbReference type="ARBA" id="ARBA00023002"/>
    </source>
</evidence>
<comment type="similarity">
    <text evidence="16">Belongs to the MurB family.</text>
</comment>
<keyword evidence="13 16" id="KW-0131">Cell cycle</keyword>
<dbReference type="InterPro" id="IPR036318">
    <property type="entry name" value="FAD-bd_PCMH-like_sf"/>
</dbReference>
<evidence type="ECO:0000256" key="5">
    <source>
        <dbReference type="ARBA" id="ARBA00022490"/>
    </source>
</evidence>
<dbReference type="NCBIfam" id="NF010480">
    <property type="entry name" value="PRK13905.1"/>
    <property type="match status" value="1"/>
</dbReference>
<dbReference type="GO" id="GO:0071555">
    <property type="term" value="P:cell wall organization"/>
    <property type="evidence" value="ECO:0007669"/>
    <property type="project" value="UniProtKB-KW"/>
</dbReference>
<dbReference type="SUPFAM" id="SSF56176">
    <property type="entry name" value="FAD-binding/transporter-associated domain-like"/>
    <property type="match status" value="1"/>
</dbReference>
<dbReference type="Pfam" id="PF02873">
    <property type="entry name" value="MurB_C"/>
    <property type="match status" value="1"/>
</dbReference>
<sequence length="304" mass="33246">MEKGRYIKLLGNIAGEENVKVDEPMRNHTSFKIGGPADFLVTPCSVQSLCEVIKLCKKENLPIFIMGNGTNLLVSDKGIRGVVVKIYDNLNWYVVKENCIEAYGGILLSKLSDIALENELTGLEFASGIPGTLGGAVAMNAGAYGGEMKDVVVETEFIDKDGNLKKIKGEEHQFGYRTSFIQKQSAVAVKSVIKLKKGERAAIKALIDDLTARRQDKQPLEMPSAGSVFKRPEGYFAGKLIEDCGLRGFSIGGAQVSEKHCGFIVNKGNATSKDILDLIRHIQKTVREKFGVELQTEIKIVGDY</sequence>
<evidence type="ECO:0000256" key="2">
    <source>
        <dbReference type="ARBA" id="ARBA00003921"/>
    </source>
</evidence>
<dbReference type="PROSITE" id="PS51387">
    <property type="entry name" value="FAD_PCMH"/>
    <property type="match status" value="1"/>
</dbReference>
<dbReference type="PANTHER" id="PTHR21071:SF4">
    <property type="entry name" value="UDP-N-ACETYLENOLPYRUVOYLGLUCOSAMINE REDUCTASE"/>
    <property type="match status" value="1"/>
</dbReference>
<evidence type="ECO:0000256" key="1">
    <source>
        <dbReference type="ARBA" id="ARBA00001974"/>
    </source>
</evidence>
<dbReference type="GO" id="GO:0009252">
    <property type="term" value="P:peptidoglycan biosynthetic process"/>
    <property type="evidence" value="ECO:0007669"/>
    <property type="project" value="UniProtKB-UniRule"/>
</dbReference>
<evidence type="ECO:0000259" key="17">
    <source>
        <dbReference type="PROSITE" id="PS51387"/>
    </source>
</evidence>
<dbReference type="InterPro" id="IPR003170">
    <property type="entry name" value="MurB"/>
</dbReference>
<keyword evidence="7 16" id="KW-0285">Flavoprotein</keyword>
<organism evidence="18 19">
    <name type="scientific">Acetivibrio clariflavus (strain DSM 19732 / NBRC 101661 / EBR45)</name>
    <name type="common">Clostridium clariflavum</name>
    <dbReference type="NCBI Taxonomy" id="720554"/>
    <lineage>
        <taxon>Bacteria</taxon>
        <taxon>Bacillati</taxon>
        <taxon>Bacillota</taxon>
        <taxon>Clostridia</taxon>
        <taxon>Eubacteriales</taxon>
        <taxon>Oscillospiraceae</taxon>
        <taxon>Acetivibrio</taxon>
    </lineage>
</organism>
<dbReference type="Gene3D" id="3.30.465.10">
    <property type="match status" value="1"/>
</dbReference>
<dbReference type="InterPro" id="IPR036635">
    <property type="entry name" value="MurB_C_sf"/>
</dbReference>
<dbReference type="OrthoDB" id="9804753at2"/>
<dbReference type="EC" id="1.3.1.98" evidence="16"/>
<keyword evidence="14 16" id="KW-0961">Cell wall biogenesis/degradation</keyword>
<evidence type="ECO:0000256" key="10">
    <source>
        <dbReference type="ARBA" id="ARBA00022960"/>
    </source>
</evidence>
<evidence type="ECO:0000256" key="4">
    <source>
        <dbReference type="ARBA" id="ARBA00004752"/>
    </source>
</evidence>
<evidence type="ECO:0000256" key="3">
    <source>
        <dbReference type="ARBA" id="ARBA00004496"/>
    </source>
</evidence>
<dbReference type="EMBL" id="CP003065">
    <property type="protein sequence ID" value="AEV67806.1"/>
    <property type="molecule type" value="Genomic_DNA"/>
</dbReference>
<dbReference type="HAMAP" id="MF_00037">
    <property type="entry name" value="MurB"/>
    <property type="match status" value="1"/>
</dbReference>
<evidence type="ECO:0000313" key="18">
    <source>
        <dbReference type="EMBL" id="AEV67806.1"/>
    </source>
</evidence>
<keyword evidence="12 16" id="KW-0560">Oxidoreductase</keyword>
<keyword evidence="5 16" id="KW-0963">Cytoplasm</keyword>
<comment type="cofactor">
    <cofactor evidence="1 16">
        <name>FAD</name>
        <dbReference type="ChEBI" id="CHEBI:57692"/>
    </cofactor>
</comment>
<accession>G8LY75</accession>
<evidence type="ECO:0000313" key="19">
    <source>
        <dbReference type="Proteomes" id="UP000005435"/>
    </source>
</evidence>
<dbReference type="STRING" id="720554.Clocl_1133"/>
<comment type="pathway">
    <text evidence="4 16">Cell wall biogenesis; peptidoglycan biosynthesis.</text>
</comment>
<evidence type="ECO:0000256" key="9">
    <source>
        <dbReference type="ARBA" id="ARBA00022857"/>
    </source>
</evidence>
<evidence type="ECO:0000256" key="16">
    <source>
        <dbReference type="HAMAP-Rule" id="MF_00037"/>
    </source>
</evidence>
<evidence type="ECO:0000256" key="15">
    <source>
        <dbReference type="ARBA" id="ARBA00048914"/>
    </source>
</evidence>
<feature type="active site" evidence="16">
    <location>
        <position position="297"/>
    </location>
</feature>
<name>G8LY75_ACECE</name>
<keyword evidence="6 16" id="KW-0132">Cell division</keyword>
<dbReference type="InterPro" id="IPR011601">
    <property type="entry name" value="MurB_C"/>
</dbReference>
<gene>
    <name evidence="16" type="primary">murB</name>
    <name evidence="18" type="ordered locus">Clocl_1133</name>
</gene>
<dbReference type="InterPro" id="IPR016167">
    <property type="entry name" value="FAD-bd_PCMH_sub1"/>
</dbReference>
<keyword evidence="19" id="KW-1185">Reference proteome</keyword>
<keyword evidence="9 16" id="KW-0521">NADP</keyword>
<dbReference type="KEGG" id="ccl:Clocl_1133"/>
<dbReference type="Pfam" id="PF01565">
    <property type="entry name" value="FAD_binding_4"/>
    <property type="match status" value="1"/>
</dbReference>
<evidence type="ECO:0000256" key="14">
    <source>
        <dbReference type="ARBA" id="ARBA00023316"/>
    </source>
</evidence>
<reference evidence="19" key="1">
    <citation type="submission" date="2011-12" db="EMBL/GenBank/DDBJ databases">
        <title>Complete sequence of Clostridium clariflavum DSM 19732.</title>
        <authorList>
            <consortium name="US DOE Joint Genome Institute"/>
            <person name="Lucas S."/>
            <person name="Han J."/>
            <person name="Lapidus A."/>
            <person name="Cheng J.-F."/>
            <person name="Goodwin L."/>
            <person name="Pitluck S."/>
            <person name="Peters L."/>
            <person name="Teshima H."/>
            <person name="Detter J.C."/>
            <person name="Han C."/>
            <person name="Tapia R."/>
            <person name="Land M."/>
            <person name="Hauser L."/>
            <person name="Kyrpides N."/>
            <person name="Ivanova N."/>
            <person name="Pagani I."/>
            <person name="Kitzmiller T."/>
            <person name="Lynd L."/>
            <person name="Izquierdo J."/>
            <person name="Woyke T."/>
        </authorList>
    </citation>
    <scope>NUCLEOTIDE SEQUENCE [LARGE SCALE GENOMIC DNA]</scope>
    <source>
        <strain evidence="19">DSM 19732 / NBRC 101661 / EBR45</strain>
    </source>
</reference>
<feature type="active site" evidence="16">
    <location>
        <position position="177"/>
    </location>
</feature>
<dbReference type="RefSeq" id="WP_014254424.1">
    <property type="nucleotide sequence ID" value="NC_016627.1"/>
</dbReference>